<dbReference type="SMART" id="SM00369">
    <property type="entry name" value="LRR_TYP"/>
    <property type="match status" value="7"/>
</dbReference>
<dbReference type="STRING" id="7574.A0A2R2MS14"/>
<accession>A0A2R2MS14</accession>
<dbReference type="PANTHER" id="PTHR24365">
    <property type="entry name" value="TOLL-LIKE RECEPTOR"/>
    <property type="match status" value="1"/>
</dbReference>
<dbReference type="InterPro" id="IPR035897">
    <property type="entry name" value="Toll_tir_struct_dom_sf"/>
</dbReference>
<evidence type="ECO:0000313" key="14">
    <source>
        <dbReference type="Proteomes" id="UP000085678"/>
    </source>
</evidence>
<dbReference type="Proteomes" id="UP000085678">
    <property type="component" value="Unplaced"/>
</dbReference>
<evidence type="ECO:0000256" key="6">
    <source>
        <dbReference type="ARBA" id="ARBA00022737"/>
    </source>
</evidence>
<feature type="transmembrane region" description="Helical" evidence="11">
    <location>
        <begin position="698"/>
        <end position="721"/>
    </location>
</feature>
<evidence type="ECO:0000256" key="10">
    <source>
        <dbReference type="ARBA" id="ARBA00023180"/>
    </source>
</evidence>
<dbReference type="SUPFAM" id="SSF52047">
    <property type="entry name" value="RNI-like"/>
    <property type="match status" value="1"/>
</dbReference>
<gene>
    <name evidence="15" type="primary">LOC106171781</name>
</gene>
<keyword evidence="4 11" id="KW-0812">Transmembrane</keyword>
<keyword evidence="14" id="KW-1185">Reference proteome</keyword>
<evidence type="ECO:0000313" key="15">
    <source>
        <dbReference type="RefSeq" id="XP_023933049.1"/>
    </source>
</evidence>
<dbReference type="GO" id="GO:0005886">
    <property type="term" value="C:plasma membrane"/>
    <property type="evidence" value="ECO:0007669"/>
    <property type="project" value="TreeGrafter"/>
</dbReference>
<dbReference type="OrthoDB" id="676979at2759"/>
<dbReference type="PANTHER" id="PTHR24365:SF541">
    <property type="entry name" value="PROTEIN TOLL-RELATED"/>
    <property type="match status" value="1"/>
</dbReference>
<feature type="signal peptide" evidence="12">
    <location>
        <begin position="1"/>
        <end position="23"/>
    </location>
</feature>
<dbReference type="GO" id="GO:0038023">
    <property type="term" value="F:signaling receptor activity"/>
    <property type="evidence" value="ECO:0007669"/>
    <property type="project" value="TreeGrafter"/>
</dbReference>
<keyword evidence="7 11" id="KW-1133">Transmembrane helix</keyword>
<dbReference type="InterPro" id="IPR000157">
    <property type="entry name" value="TIR_dom"/>
</dbReference>
<proteinExistence type="inferred from homology"/>
<dbReference type="RefSeq" id="XP_023933049.1">
    <property type="nucleotide sequence ID" value="XM_024077281.1"/>
</dbReference>
<evidence type="ECO:0000256" key="11">
    <source>
        <dbReference type="SAM" id="Phobius"/>
    </source>
</evidence>
<dbReference type="InterPro" id="IPR032675">
    <property type="entry name" value="LRR_dom_sf"/>
</dbReference>
<dbReference type="FunCoup" id="A0A2R2MS14">
    <property type="interactions" value="11"/>
</dbReference>
<keyword evidence="6" id="KW-0677">Repeat</keyword>
<keyword evidence="8 11" id="KW-0472">Membrane</keyword>
<feature type="domain" description="TIR" evidence="13">
    <location>
        <begin position="745"/>
        <end position="879"/>
    </location>
</feature>
<dbReference type="SUPFAM" id="SSF52200">
    <property type="entry name" value="Toll/Interleukin receptor TIR domain"/>
    <property type="match status" value="1"/>
</dbReference>
<evidence type="ECO:0000256" key="12">
    <source>
        <dbReference type="SAM" id="SignalP"/>
    </source>
</evidence>
<dbReference type="Gene3D" id="3.80.10.10">
    <property type="entry name" value="Ribonuclease Inhibitor"/>
    <property type="match status" value="3"/>
</dbReference>
<feature type="chain" id="PRO_5015156901" evidence="12">
    <location>
        <begin position="24"/>
        <end position="898"/>
    </location>
</feature>
<keyword evidence="10" id="KW-0325">Glycoprotein</keyword>
<evidence type="ECO:0000256" key="5">
    <source>
        <dbReference type="ARBA" id="ARBA00022729"/>
    </source>
</evidence>
<dbReference type="Pfam" id="PF01582">
    <property type="entry name" value="TIR"/>
    <property type="match status" value="1"/>
</dbReference>
<evidence type="ECO:0000256" key="7">
    <source>
        <dbReference type="ARBA" id="ARBA00022989"/>
    </source>
</evidence>
<sequence length="898" mass="102965">MQAVKKTTLFLVGLWWSLSNTLAATVNQTLNTCPSLCRCQYIPEKQLIVNCSGSSIADSFLALPQNTTNLDLRHAGLNEIRPYALSQLKRLKVLYVGGNNIKAFSEYSFAGLETLEYLDLSPIPYDVNLDYTLLPPGLFQDLISLKILKLNDMNRFQLIQQDYIDRTMAPLRQLEQLFLPYVPLGDLSLGPGYSNLTSLKTLVFNETFYFAFATDLQLKGRAFMSLKDCPIERLAFINCAFSSVERDVMSSFPNLKILDVEGSIFTSTEKLQDFICDLNNTMIETLRMNDMVDMHTKSPFEFSISASTFECLKHKTVRSLELINNDIVEVKENIFQNLKHLEYLDLSYNNILYHPKNHHPWVVSLMAKISITNLKFVKIDNNVIHNRSPKPKCEITHSFWDGHPEILLTTTKTTDQSDTPIAEELSANITIPLPVIKMTLPKQLEYLSLNWWATIKYGPFNCDTVNGSLYFYSNNLRSLSAVGLRLPYACYTPYGLHRLEFVDLSHNVLYYVPKTLFHDLPALRELYLKDNKMGSLIGKGGLDPLDLPRLQYLDLSQNSIRLIPKHFFVNLISLKWLDLSNNDITTVSFSWMNFAFIEYMNLSNNKLHALSPAELKFTDRVNKSSNLVFNMSNNPVDCASCDGEEFTRWVIDSNITVSFSNNSTCHANGTNSTLNMTLQRLERECDVIPKSVTTLNHWLSLGISLTITASVTCGVVLAYIYRWTIQYRFYLLRRRLRRHGFVKPPPGHVYVSYDDGNYQWVMNELLRHLEENELDVIIDERDFIGGASLAEAIVEAVDNSRKTVLVLSENFVLNSWCEFEFEMSLARGYNTVIPVMFETVPFGDMTKSLRKFIKAKGYIKWTGSQEGQRLFWKRLMDAIFDVNNQYVHDAENDDVEME</sequence>
<comment type="subcellular location">
    <subcellularLocation>
        <location evidence="1">Membrane</location>
        <topology evidence="1">Single-pass membrane protein</topology>
    </subcellularLocation>
</comment>
<keyword evidence="3" id="KW-0433">Leucine-rich repeat</keyword>
<dbReference type="KEGG" id="lak:106171781"/>
<dbReference type="GeneID" id="106171781"/>
<evidence type="ECO:0000259" key="13">
    <source>
        <dbReference type="PROSITE" id="PS50104"/>
    </source>
</evidence>
<keyword evidence="5 12" id="KW-0732">Signal</keyword>
<evidence type="ECO:0000256" key="3">
    <source>
        <dbReference type="ARBA" id="ARBA00022614"/>
    </source>
</evidence>
<dbReference type="PROSITE" id="PS51450">
    <property type="entry name" value="LRR"/>
    <property type="match status" value="1"/>
</dbReference>
<dbReference type="InterPro" id="IPR003591">
    <property type="entry name" value="Leu-rich_rpt_typical-subtyp"/>
</dbReference>
<evidence type="ECO:0000256" key="4">
    <source>
        <dbReference type="ARBA" id="ARBA00022692"/>
    </source>
</evidence>
<protein>
    <submittedName>
        <fullName evidence="15">Toll-like receptor 4</fullName>
    </submittedName>
</protein>
<dbReference type="PROSITE" id="PS50104">
    <property type="entry name" value="TIR"/>
    <property type="match status" value="1"/>
</dbReference>
<evidence type="ECO:0000256" key="9">
    <source>
        <dbReference type="ARBA" id="ARBA00023170"/>
    </source>
</evidence>
<dbReference type="SMART" id="SM00255">
    <property type="entry name" value="TIR"/>
    <property type="match status" value="1"/>
</dbReference>
<dbReference type="InterPro" id="IPR001611">
    <property type="entry name" value="Leu-rich_rpt"/>
</dbReference>
<name>A0A2R2MS14_LINAN</name>
<keyword evidence="9" id="KW-0675">Receptor</keyword>
<evidence type="ECO:0000256" key="1">
    <source>
        <dbReference type="ARBA" id="ARBA00004167"/>
    </source>
</evidence>
<dbReference type="Gene3D" id="3.40.50.10140">
    <property type="entry name" value="Toll/interleukin-1 receptor homology (TIR) domain"/>
    <property type="match status" value="1"/>
</dbReference>
<organism evidence="14 15">
    <name type="scientific">Lingula anatina</name>
    <name type="common">Brachiopod</name>
    <name type="synonym">Lingula unguis</name>
    <dbReference type="NCBI Taxonomy" id="7574"/>
    <lineage>
        <taxon>Eukaryota</taxon>
        <taxon>Metazoa</taxon>
        <taxon>Spiralia</taxon>
        <taxon>Lophotrochozoa</taxon>
        <taxon>Brachiopoda</taxon>
        <taxon>Linguliformea</taxon>
        <taxon>Lingulata</taxon>
        <taxon>Lingulida</taxon>
        <taxon>Linguloidea</taxon>
        <taxon>Lingulidae</taxon>
        <taxon>Lingula</taxon>
    </lineage>
</organism>
<evidence type="ECO:0000256" key="2">
    <source>
        <dbReference type="ARBA" id="ARBA00009634"/>
    </source>
</evidence>
<dbReference type="GO" id="GO:0007165">
    <property type="term" value="P:signal transduction"/>
    <property type="evidence" value="ECO:0007669"/>
    <property type="project" value="InterPro"/>
</dbReference>
<comment type="similarity">
    <text evidence="2">Belongs to the Toll-like receptor family.</text>
</comment>
<dbReference type="Pfam" id="PF13855">
    <property type="entry name" value="LRR_8"/>
    <property type="match status" value="3"/>
</dbReference>
<evidence type="ECO:0000256" key="8">
    <source>
        <dbReference type="ARBA" id="ARBA00023136"/>
    </source>
</evidence>
<reference evidence="15" key="1">
    <citation type="submission" date="2025-08" db="UniProtKB">
        <authorList>
            <consortium name="RefSeq"/>
        </authorList>
    </citation>
    <scope>IDENTIFICATION</scope>
    <source>
        <tissue evidence="15">Gonads</tissue>
    </source>
</reference>
<dbReference type="InParanoid" id="A0A2R2MS14"/>
<dbReference type="AlphaFoldDB" id="A0A2R2MS14"/>